<dbReference type="GO" id="GO:0004592">
    <property type="term" value="F:pantoate-beta-alanine ligase activity"/>
    <property type="evidence" value="ECO:0007669"/>
    <property type="project" value="UniProtKB-EC"/>
</dbReference>
<dbReference type="NCBIfam" id="TIGR00018">
    <property type="entry name" value="panC"/>
    <property type="match status" value="1"/>
</dbReference>
<dbReference type="SUPFAM" id="SSF52374">
    <property type="entry name" value="Nucleotidylyl transferase"/>
    <property type="match status" value="1"/>
</dbReference>
<dbReference type="GO" id="GO:0005524">
    <property type="term" value="F:ATP binding"/>
    <property type="evidence" value="ECO:0007669"/>
    <property type="project" value="UniProtKB-KW"/>
</dbReference>
<dbReference type="Pfam" id="PF02569">
    <property type="entry name" value="Pantoate_ligase"/>
    <property type="match status" value="1"/>
</dbReference>
<evidence type="ECO:0000313" key="12">
    <source>
        <dbReference type="EMBL" id="KAG2175601.1"/>
    </source>
</evidence>
<evidence type="ECO:0000256" key="6">
    <source>
        <dbReference type="ARBA" id="ARBA00022655"/>
    </source>
</evidence>
<dbReference type="EMBL" id="JAEPQZ010000011">
    <property type="protein sequence ID" value="KAG2175601.1"/>
    <property type="molecule type" value="Genomic_DNA"/>
</dbReference>
<dbReference type="GO" id="GO:0015940">
    <property type="term" value="P:pantothenate biosynthetic process"/>
    <property type="evidence" value="ECO:0007669"/>
    <property type="project" value="UniProtKB-UniPathway"/>
</dbReference>
<sequence>MEKYNIPRGVQVFNRIADFRSWRRSILMNGQTLGYVPTMGALHAGHIGLAQQARKDADHVALTIFVNPAQFAPHEDLASYPRTLQADLNKIGELPVGTVSAVLVPQVNEVYPNGIELEVEKQVGAFVEIKGLSHQLEGGTRPHFFRGVATVVSKFFNIIQPDHAYFGQKDVQQCVCLKRLVQDLHFPIELHICPTTRESDGLAMSSRNVYLTPSQRKHALVLYKMLSSIESDYRNGERSRERLLSKAMGIYYAEEKQVAALNEGWNMKFDYLSLADPKTLNEKPEAIEGGCIASLAIFMGKARLIDNFLIDCEL</sequence>
<keyword evidence="6" id="KW-0566">Pantothenate biosynthesis</keyword>
<evidence type="ECO:0000256" key="11">
    <source>
        <dbReference type="ARBA" id="ARBA00048258"/>
    </source>
</evidence>
<dbReference type="PANTHER" id="PTHR21299">
    <property type="entry name" value="CYTIDYLATE KINASE/PANTOATE-BETA-ALANINE LIGASE"/>
    <property type="match status" value="1"/>
</dbReference>
<comment type="pathway">
    <text evidence="1">Cofactor biosynthesis; (R)-pantothenate biosynthesis; (R)-pantothenate from (R)-pantoate and beta-alanine: step 1/1.</text>
</comment>
<name>A0A8H7PKI4_MORIS</name>
<evidence type="ECO:0000256" key="9">
    <source>
        <dbReference type="ARBA" id="ARBA00029902"/>
    </source>
</evidence>
<dbReference type="HAMAP" id="MF_00158">
    <property type="entry name" value="PanC"/>
    <property type="match status" value="1"/>
</dbReference>
<dbReference type="UniPathway" id="UPA00028">
    <property type="reaction ID" value="UER00005"/>
</dbReference>
<keyword evidence="8" id="KW-0067">ATP-binding</keyword>
<keyword evidence="13" id="KW-1185">Reference proteome</keyword>
<dbReference type="CDD" id="cd00560">
    <property type="entry name" value="PanC"/>
    <property type="match status" value="1"/>
</dbReference>
<keyword evidence="7" id="KW-0547">Nucleotide-binding</keyword>
<evidence type="ECO:0000256" key="4">
    <source>
        <dbReference type="ARBA" id="ARBA00015647"/>
    </source>
</evidence>
<dbReference type="Gene3D" id="3.40.50.620">
    <property type="entry name" value="HUPs"/>
    <property type="match status" value="1"/>
</dbReference>
<organism evidence="12 13">
    <name type="scientific">Mortierella isabellina</name>
    <name type="common">Filamentous fungus</name>
    <name type="synonym">Umbelopsis isabellina</name>
    <dbReference type="NCBI Taxonomy" id="91625"/>
    <lineage>
        <taxon>Eukaryota</taxon>
        <taxon>Fungi</taxon>
        <taxon>Fungi incertae sedis</taxon>
        <taxon>Mucoromycota</taxon>
        <taxon>Mucoromycotina</taxon>
        <taxon>Umbelopsidomycetes</taxon>
        <taxon>Umbelopsidales</taxon>
        <taxon>Umbelopsidaceae</taxon>
        <taxon>Umbelopsis</taxon>
    </lineage>
</organism>
<reference evidence="12" key="1">
    <citation type="submission" date="2020-12" db="EMBL/GenBank/DDBJ databases">
        <title>Metabolic potential, ecology and presence of endohyphal bacteria is reflected in genomic diversity of Mucoromycotina.</title>
        <authorList>
            <person name="Muszewska A."/>
            <person name="Okrasinska A."/>
            <person name="Steczkiewicz K."/>
            <person name="Drgas O."/>
            <person name="Orlowska M."/>
            <person name="Perlinska-Lenart U."/>
            <person name="Aleksandrzak-Piekarczyk T."/>
            <person name="Szatraj K."/>
            <person name="Zielenkiewicz U."/>
            <person name="Pilsyk S."/>
            <person name="Malc E."/>
            <person name="Mieczkowski P."/>
            <person name="Kruszewska J.S."/>
            <person name="Biernat P."/>
            <person name="Pawlowska J."/>
        </authorList>
    </citation>
    <scope>NUCLEOTIDE SEQUENCE</scope>
    <source>
        <strain evidence="12">WA0000067209</strain>
    </source>
</reference>
<accession>A0A8H7PKI4</accession>
<gene>
    <name evidence="12" type="ORF">INT43_001248</name>
</gene>
<evidence type="ECO:0000256" key="5">
    <source>
        <dbReference type="ARBA" id="ARBA00022598"/>
    </source>
</evidence>
<comment type="similarity">
    <text evidence="2">Belongs to the pantothenate synthetase family.</text>
</comment>
<dbReference type="EC" id="6.3.2.1" evidence="3"/>
<proteinExistence type="inferred from homology"/>
<evidence type="ECO:0000256" key="10">
    <source>
        <dbReference type="ARBA" id="ARBA00032806"/>
    </source>
</evidence>
<keyword evidence="5" id="KW-0436">Ligase</keyword>
<evidence type="ECO:0000256" key="7">
    <source>
        <dbReference type="ARBA" id="ARBA00022741"/>
    </source>
</evidence>
<dbReference type="FunFam" id="3.40.50.620:FF:000013">
    <property type="entry name" value="Pantothenate synthetase"/>
    <property type="match status" value="1"/>
</dbReference>
<evidence type="ECO:0000256" key="1">
    <source>
        <dbReference type="ARBA" id="ARBA00004990"/>
    </source>
</evidence>
<comment type="catalytic activity">
    <reaction evidence="11">
        <text>(R)-pantoate + beta-alanine + ATP = (R)-pantothenate + AMP + diphosphate + H(+)</text>
        <dbReference type="Rhea" id="RHEA:10912"/>
        <dbReference type="ChEBI" id="CHEBI:15378"/>
        <dbReference type="ChEBI" id="CHEBI:15980"/>
        <dbReference type="ChEBI" id="CHEBI:29032"/>
        <dbReference type="ChEBI" id="CHEBI:30616"/>
        <dbReference type="ChEBI" id="CHEBI:33019"/>
        <dbReference type="ChEBI" id="CHEBI:57966"/>
        <dbReference type="ChEBI" id="CHEBI:456215"/>
        <dbReference type="EC" id="6.3.2.1"/>
    </reaction>
</comment>
<protein>
    <recommendedName>
        <fullName evidence="4">Pantoate--beta-alanine ligase</fullName>
        <ecNumber evidence="3">6.3.2.1</ecNumber>
    </recommendedName>
    <alternativeName>
        <fullName evidence="10">Pantoate-activating enzyme</fullName>
    </alternativeName>
    <alternativeName>
        <fullName evidence="9">Pantothenate synthetase</fullName>
    </alternativeName>
</protein>
<evidence type="ECO:0000256" key="3">
    <source>
        <dbReference type="ARBA" id="ARBA00012219"/>
    </source>
</evidence>
<dbReference type="InterPro" id="IPR014729">
    <property type="entry name" value="Rossmann-like_a/b/a_fold"/>
</dbReference>
<dbReference type="Proteomes" id="UP000654370">
    <property type="component" value="Unassembled WGS sequence"/>
</dbReference>
<dbReference type="Gene3D" id="3.30.1300.10">
    <property type="entry name" value="Pantoate-beta-alanine ligase, C-terminal domain"/>
    <property type="match status" value="1"/>
</dbReference>
<evidence type="ECO:0000313" key="13">
    <source>
        <dbReference type="Proteomes" id="UP000654370"/>
    </source>
</evidence>
<comment type="caution">
    <text evidence="12">The sequence shown here is derived from an EMBL/GenBank/DDBJ whole genome shotgun (WGS) entry which is preliminary data.</text>
</comment>
<dbReference type="InterPro" id="IPR042176">
    <property type="entry name" value="Pantoate_ligase_C"/>
</dbReference>
<dbReference type="PANTHER" id="PTHR21299:SF1">
    <property type="entry name" value="PANTOATE--BETA-ALANINE LIGASE"/>
    <property type="match status" value="1"/>
</dbReference>
<evidence type="ECO:0000256" key="2">
    <source>
        <dbReference type="ARBA" id="ARBA00009256"/>
    </source>
</evidence>
<dbReference type="AlphaFoldDB" id="A0A8H7PKI4"/>
<dbReference type="OrthoDB" id="2020436at2759"/>
<dbReference type="InterPro" id="IPR003721">
    <property type="entry name" value="Pantoate_ligase"/>
</dbReference>
<evidence type="ECO:0000256" key="8">
    <source>
        <dbReference type="ARBA" id="ARBA00022840"/>
    </source>
</evidence>